<evidence type="ECO:0000313" key="22">
    <source>
        <dbReference type="Proteomes" id="UP000694427"/>
    </source>
</evidence>
<dbReference type="SUPFAM" id="SSF48403">
    <property type="entry name" value="Ankyrin repeat"/>
    <property type="match status" value="3"/>
</dbReference>
<feature type="repeat" description="ANK" evidence="17">
    <location>
        <begin position="372"/>
        <end position="404"/>
    </location>
</feature>
<dbReference type="Pfam" id="PF00531">
    <property type="entry name" value="Death"/>
    <property type="match status" value="1"/>
</dbReference>
<feature type="compositionally biased region" description="Basic and acidic residues" evidence="18">
    <location>
        <begin position="1585"/>
        <end position="1597"/>
    </location>
</feature>
<feature type="repeat" description="ANK" evidence="17">
    <location>
        <begin position="573"/>
        <end position="605"/>
    </location>
</feature>
<reference evidence="21" key="1">
    <citation type="submission" date="2025-08" db="UniProtKB">
        <authorList>
            <consortium name="Ensembl"/>
        </authorList>
    </citation>
    <scope>IDENTIFICATION</scope>
</reference>
<feature type="repeat" description="ANK" evidence="17">
    <location>
        <begin position="507"/>
        <end position="539"/>
    </location>
</feature>
<feature type="repeat" description="ANK" evidence="17">
    <location>
        <begin position="474"/>
        <end position="506"/>
    </location>
</feature>
<dbReference type="SMART" id="SM00005">
    <property type="entry name" value="DEATH"/>
    <property type="match status" value="1"/>
</dbReference>
<feature type="repeat" description="ANK" evidence="17">
    <location>
        <begin position="672"/>
        <end position="704"/>
    </location>
</feature>
<feature type="domain" description="ZU5" evidence="20">
    <location>
        <begin position="859"/>
        <end position="1014"/>
    </location>
</feature>
<feature type="domain" description="ZU5" evidence="20">
    <location>
        <begin position="1016"/>
        <end position="1162"/>
    </location>
</feature>
<evidence type="ECO:0000256" key="4">
    <source>
        <dbReference type="ARBA" id="ARBA00022490"/>
    </source>
</evidence>
<evidence type="ECO:0000256" key="8">
    <source>
        <dbReference type="ARBA" id="ARBA00023043"/>
    </source>
</evidence>
<sequence length="1684" mass="183569">ESEKLPVLDPLTDTSTSFLRAARSGNLEKALDHIKNGIDINIANQNGLNGLHLASKEGHVKMVLELLHNGIDLETTTKKGNTALHIAALAGQEKVIAELVNYGANVNAQSQKGFSPLYMAAQENHLEVVKYLLEHGASQSLPTEDGFTPLAVALQQGHENVVALLINYGTKGKVRLPALHIAARNDDTRTAAVLLQNDPNPDVLSKTGFTPLHIAAHYENLSVAQLLLNRGANVNFTPKNGITPLHIASRRGNVIMVRLLLDRGAQIDAKTKDELTPLHCAARNGHVRVVEILLDQGAPIQAKTKNGLSPIHMAAQGDHMDCVRQLLQYNAEIDDITLDHLTPLHVAAHCGHHRMVKVLLDKGAKANARALNGFTPLHIACKKNHMRSMDLLLKHSASLEAVTESGLTPLHVAAFMGHLNIVKSLLQRGASPNASNVVRTKVETPLHMAARAGHCEVAQFLLQNNAQVDAKAKDDQTPLHCAARMGHKELVKLLLEHKANPDSATTKGFTPLHVACKYGKVDVAELLLERGANPNAAGKNGLTPLHVAVHHNNLDVVKLLVSKGGSPHITARNGYTALHIAAKQNQLEVASSLLQYGANANSESLQGITPLHLASQEGQPDMVVLLISKQANVNLGNKNGLTPLHLVAQEGHVGIADMLVKQGASVYAASRMGYTPLHVACHYGNIKMVKFLLQQQAHVNSKTRLGYTPLHQAAQQGHTDIVTLLLKHGALPNEITTNGTSPLGIAKRLGYISVIDVLKLVTEESVSMKHRMSFPETVDEILDLSEDEGITNISFILSRPYSPAIPRIPCVSPETVMLDQYTPVPLPKEYDEDSLIPSSPATETSDNVSPVASPIHTGFLVSFMVDARGGSMRGSRHNGLRVIIPPRTCAAPTRITCRLVKPQKLTTPPPLVEGEGLASRIISLGPSSMQFLGPVIVEIPHFASLSRGDRELVVLRSENGSVWKEHRNRYGDDVLETILNGMDEDLESQEELEKKRIRRIISTDFPLYFAVVSRIQQESDLIGPEGGQLASKLVPQVQAIFPDTAVTKRVRLGLQAQPIPDELLTRQLGNQATFSPVVTVEPRRRKFHRPIGLRVPLPPSWRESPRDAGEGDTTSLRLLCSVIGGTAPAQWEDITGTTKLMYSHNCANFTTNVSARFWLADCPRTAEAVTFANLLYRELMSVPYMAKFVVFAKMNDAREGRLRCYCMTDDKIDKTLELHENFSEVARSRDIEVMEGMPLHLECSGNLVPVRKATQQPRSFSFQAFRDNRLPVSVKVRDANKEATGFLSFLRKSTKYEDTQHVLCNLNITMPPCVKVLSLDERRRTLTPLALRERYSALNESGLERTELKITVIAEQLGLSWTELARELQFSVDDINRIRVENPNSLLDQSSALLNLWVSREGKMAKMENLHGALKNIDRADIVKFLEAQAPQVLPEAAEEGACRLADRDSALLSPSVVNGYGLVQEELLSPASMQYSLPSPLGIEPYWQEVSSLECAPIATTEEDTMMEMSDVQVWPAGVSPSLVTVEDSSLDGSSRADDSEANTLSLPCSSLGRPSSGASGASGSIMELEEEEEEEDIEEDDVQHEHVSASTEKARASGAVPKANYNGQAGGQRSEDKRTEVAAVAEGSSLTGVARGGGKVGKGTSSEEKFSVLTGQQLYAQLCERTGLTRALEHNGDRYGLC</sequence>
<feature type="repeat" description="ANK" evidence="17">
    <location>
        <begin position="339"/>
        <end position="371"/>
    </location>
</feature>
<dbReference type="GO" id="GO:0016020">
    <property type="term" value="C:membrane"/>
    <property type="evidence" value="ECO:0007669"/>
    <property type="project" value="UniProtKB-SubCell"/>
</dbReference>
<feature type="compositionally biased region" description="Low complexity" evidence="18">
    <location>
        <begin position="1551"/>
        <end position="1566"/>
    </location>
</feature>
<dbReference type="InterPro" id="IPR000906">
    <property type="entry name" value="ZU5_dom"/>
</dbReference>
<feature type="repeat" description="ANK" evidence="17">
    <location>
        <begin position="207"/>
        <end position="239"/>
    </location>
</feature>
<dbReference type="InterPro" id="IPR040745">
    <property type="entry name" value="Ankyrin_UPA"/>
</dbReference>
<dbReference type="SUPFAM" id="SSF47986">
    <property type="entry name" value="DEATH domain"/>
    <property type="match status" value="1"/>
</dbReference>
<dbReference type="GO" id="GO:0007165">
    <property type="term" value="P:signal transduction"/>
    <property type="evidence" value="ECO:0007669"/>
    <property type="project" value="InterPro"/>
</dbReference>
<dbReference type="InterPro" id="IPR011029">
    <property type="entry name" value="DEATH-like_dom_sf"/>
</dbReference>
<dbReference type="Pfam" id="PF12796">
    <property type="entry name" value="Ank_2"/>
    <property type="match status" value="6"/>
</dbReference>
<comment type="subunit">
    <text evidence="14">Component of the ankyrin-1 complex in the erythrocyte, composed of ANK1, RHCE, RHAG, SLC4A1, EPB42, GYPA, GYPB and AQP1. Interacts with a number of integral membrane proteins and cytoskeletal proteins. Interacts (via N-terminus) with SPTB/spectrin (beta chain). Also interacts with TTN/titin. Isoform Mu17 interacts with OBSCN isoform 3/obscurin. Interacts with HIF1AN. Interacts (via ANK 1-5 repeats) with RHCE; this interaction mediates the primary membrane attachment site for ANK1. Interacts (via ANK 1-2 repeats) with AQP1 (via the N-terminal). Interacts (via ANK 1-13 repeats) with EPB42. Interacts directly with SLC4A1 (via the cytoplasmic domain); this interaction is mediated by the SLC4A1 Band 3-II and Band 3-III dimers.</text>
</comment>
<dbReference type="PANTHER" id="PTHR24123:SF71">
    <property type="entry name" value="ANKYRIN 1, ERYTHROCYTIC A ISOFORM X1"/>
    <property type="match status" value="1"/>
</dbReference>
<evidence type="ECO:0000256" key="9">
    <source>
        <dbReference type="ARBA" id="ARBA00023136"/>
    </source>
</evidence>
<dbReference type="Gene3D" id="1.25.40.20">
    <property type="entry name" value="Ankyrin repeat-containing domain"/>
    <property type="match status" value="3"/>
</dbReference>
<feature type="compositionally biased region" description="Acidic residues" evidence="18">
    <location>
        <begin position="1569"/>
        <end position="1584"/>
    </location>
</feature>
<feature type="repeat" description="ANK" evidence="17">
    <location>
        <begin position="79"/>
        <end position="111"/>
    </location>
</feature>
<evidence type="ECO:0000256" key="14">
    <source>
        <dbReference type="ARBA" id="ARBA00061944"/>
    </source>
</evidence>
<evidence type="ECO:0000256" key="10">
    <source>
        <dbReference type="ARBA" id="ARBA00023212"/>
    </source>
</evidence>
<feature type="repeat" description="ANK" evidence="17">
    <location>
        <begin position="441"/>
        <end position="473"/>
    </location>
</feature>
<feature type="domain" description="Death" evidence="19">
    <location>
        <begin position="1346"/>
        <end position="1430"/>
    </location>
</feature>
<evidence type="ECO:0000256" key="16">
    <source>
        <dbReference type="ARBA" id="ARBA00083208"/>
    </source>
</evidence>
<feature type="repeat" description="ANK" evidence="17">
    <location>
        <begin position="705"/>
        <end position="737"/>
    </location>
</feature>
<keyword evidence="5" id="KW-0597">Phosphoprotein</keyword>
<dbReference type="FunFam" id="1.25.40.20:FF:000001">
    <property type="entry name" value="Ankyrin-2 isoform 2"/>
    <property type="match status" value="1"/>
</dbReference>
<evidence type="ECO:0000259" key="20">
    <source>
        <dbReference type="PROSITE" id="PS51145"/>
    </source>
</evidence>
<accession>A0A8C1KT86</accession>
<dbReference type="PRINTS" id="PR01415">
    <property type="entry name" value="ANKYRIN"/>
</dbReference>
<evidence type="ECO:0000256" key="13">
    <source>
        <dbReference type="ARBA" id="ARBA00058177"/>
    </source>
</evidence>
<name>A0A8C1KT86_CYPCA</name>
<evidence type="ECO:0000256" key="11">
    <source>
        <dbReference type="ARBA" id="ARBA00023278"/>
    </source>
</evidence>
<dbReference type="FunFam" id="2.60.220.30:FF:000002">
    <property type="entry name" value="Ankyrin-3 isoform 2"/>
    <property type="match status" value="1"/>
</dbReference>
<dbReference type="Proteomes" id="UP000694427">
    <property type="component" value="Unplaced"/>
</dbReference>
<dbReference type="InterPro" id="IPR002110">
    <property type="entry name" value="Ankyrin_rpt"/>
</dbReference>
<protein>
    <recommendedName>
        <fullName evidence="15">Ankyrin-1</fullName>
    </recommendedName>
    <alternativeName>
        <fullName evidence="16">Erythrocyte ankyrin</fullName>
    </alternativeName>
</protein>
<evidence type="ECO:0000256" key="3">
    <source>
        <dbReference type="ARBA" id="ARBA00004370"/>
    </source>
</evidence>
<keyword evidence="6" id="KW-0677">Repeat</keyword>
<comment type="function">
    <text evidence="13">Component of the ankyrin-1 complex, a multiprotein complex involved in the stability and shape of the erythrocyte membrane. Attaches integral membrane proteins to cytoskeletal elements; binds to the erythrocyte membrane protein band 4.2, to Na-K ATPase, to the lymphocyte membrane protein GP85, and to the cytoskeletal proteins fodrin, tubulin, vimentin and desmin. Erythrocyte ankyrins also link spectrin (beta chain) to the cytoplasmic domain of the erythrocytes anion exchange protein; they retain most or all of these binding functions.</text>
</comment>
<keyword evidence="10" id="KW-0206">Cytoskeleton</keyword>
<feature type="repeat" description="ANK" evidence="17">
    <location>
        <begin position="405"/>
        <end position="437"/>
    </location>
</feature>
<dbReference type="FunFam" id="1.25.40.20:FF:000003">
    <property type="entry name" value="Ankyrin, isoform B"/>
    <property type="match status" value="1"/>
</dbReference>
<feature type="repeat" description="ANK" evidence="17">
    <location>
        <begin position="273"/>
        <end position="305"/>
    </location>
</feature>
<feature type="repeat" description="ANK" evidence="17">
    <location>
        <begin position="112"/>
        <end position="144"/>
    </location>
</feature>
<evidence type="ECO:0000256" key="5">
    <source>
        <dbReference type="ARBA" id="ARBA00022553"/>
    </source>
</evidence>
<dbReference type="FunFam" id="1.10.533.10:FF:000010">
    <property type="entry name" value="Ankyrin 1"/>
    <property type="match status" value="1"/>
</dbReference>
<keyword evidence="11" id="KW-0379">Hydroxylation</keyword>
<keyword evidence="4" id="KW-0963">Cytoplasm</keyword>
<keyword evidence="7" id="KW-0703">Sarcoplasmic reticulum</keyword>
<dbReference type="PROSITE" id="PS50088">
    <property type="entry name" value="ANK_REPEAT"/>
    <property type="match status" value="20"/>
</dbReference>
<dbReference type="PROSITE" id="PS51145">
    <property type="entry name" value="ZU5"/>
    <property type="match status" value="2"/>
</dbReference>
<dbReference type="GO" id="GO:0071944">
    <property type="term" value="C:cell periphery"/>
    <property type="evidence" value="ECO:0007669"/>
    <property type="project" value="UniProtKB-ARBA"/>
</dbReference>
<dbReference type="InterPro" id="IPR000488">
    <property type="entry name" value="Death_dom"/>
</dbReference>
<dbReference type="Pfam" id="PF13857">
    <property type="entry name" value="Ank_5"/>
    <property type="match status" value="1"/>
</dbReference>
<proteinExistence type="predicted"/>
<dbReference type="CDD" id="cd08805">
    <property type="entry name" value="Death_ank1"/>
    <property type="match status" value="1"/>
</dbReference>
<feature type="repeat" description="ANK" evidence="17">
    <location>
        <begin position="240"/>
        <end position="272"/>
    </location>
</feature>
<dbReference type="Gene3D" id="2.60.40.2660">
    <property type="match status" value="1"/>
</dbReference>
<feature type="region of interest" description="Disordered" evidence="18">
    <location>
        <begin position="1526"/>
        <end position="1618"/>
    </location>
</feature>
<dbReference type="FunFam" id="2.60.220.30:FF:000001">
    <property type="entry name" value="Ankyrin-3 isoform 2"/>
    <property type="match status" value="1"/>
</dbReference>
<feature type="repeat" description="ANK" evidence="17">
    <location>
        <begin position="606"/>
        <end position="638"/>
    </location>
</feature>
<evidence type="ECO:0000256" key="1">
    <source>
        <dbReference type="ARBA" id="ARBA00004245"/>
    </source>
</evidence>
<dbReference type="PROSITE" id="PS50297">
    <property type="entry name" value="ANK_REP_REGION"/>
    <property type="match status" value="20"/>
</dbReference>
<dbReference type="SMART" id="SM00248">
    <property type="entry name" value="ANK"/>
    <property type="match status" value="22"/>
</dbReference>
<dbReference type="GO" id="GO:0016529">
    <property type="term" value="C:sarcoplasmic reticulum"/>
    <property type="evidence" value="ECO:0007669"/>
    <property type="project" value="UniProtKB-SubCell"/>
</dbReference>
<keyword evidence="9" id="KW-0472">Membrane</keyword>
<evidence type="ECO:0000256" key="17">
    <source>
        <dbReference type="PROSITE-ProRule" id="PRU00023"/>
    </source>
</evidence>
<evidence type="ECO:0000256" key="15">
    <source>
        <dbReference type="ARBA" id="ARBA00069479"/>
    </source>
</evidence>
<evidence type="ECO:0000313" key="21">
    <source>
        <dbReference type="Ensembl" id="ENSCCRP00010051318.1"/>
    </source>
</evidence>
<evidence type="ECO:0000256" key="18">
    <source>
        <dbReference type="SAM" id="MobiDB-lite"/>
    </source>
</evidence>
<feature type="repeat" description="ANK" evidence="17">
    <location>
        <begin position="306"/>
        <end position="338"/>
    </location>
</feature>
<comment type="subcellular location">
    <subcellularLocation>
        <location evidence="1">Cytoplasm</location>
        <location evidence="1">Cytoskeleton</location>
    </subcellularLocation>
    <subcellularLocation>
        <location evidence="3">Membrane</location>
    </subcellularLocation>
    <subcellularLocation>
        <location evidence="2">Sarcoplasmic reticulum</location>
    </subcellularLocation>
</comment>
<dbReference type="Gene3D" id="1.10.533.10">
    <property type="entry name" value="Death Domain, Fas"/>
    <property type="match status" value="1"/>
</dbReference>
<keyword evidence="22" id="KW-1185">Reference proteome</keyword>
<dbReference type="FunFam" id="2.60.40.2660:FF:000002">
    <property type="entry name" value="Ankyrin-1 isoform B"/>
    <property type="match status" value="1"/>
</dbReference>
<dbReference type="Ensembl" id="ENSCCRT00010056246.1">
    <property type="protein sequence ID" value="ENSCCRP00010051318.1"/>
    <property type="gene ID" value="ENSCCRG00010021712.1"/>
</dbReference>
<reference evidence="21" key="2">
    <citation type="submission" date="2025-09" db="UniProtKB">
        <authorList>
            <consortium name="Ensembl"/>
        </authorList>
    </citation>
    <scope>IDENTIFICATION</scope>
</reference>
<dbReference type="Pfam" id="PF17809">
    <property type="entry name" value="UPA_2"/>
    <property type="match status" value="1"/>
</dbReference>
<feature type="repeat" description="ANK" evidence="17">
    <location>
        <begin position="145"/>
        <end position="169"/>
    </location>
</feature>
<dbReference type="Gene3D" id="2.60.220.30">
    <property type="match status" value="2"/>
</dbReference>
<dbReference type="GO" id="GO:0014731">
    <property type="term" value="C:spectrin-associated cytoskeleton"/>
    <property type="evidence" value="ECO:0007669"/>
    <property type="project" value="UniProtKB-ARBA"/>
</dbReference>
<keyword evidence="12" id="KW-0449">Lipoprotein</keyword>
<evidence type="ECO:0000256" key="7">
    <source>
        <dbReference type="ARBA" id="ARBA00022951"/>
    </source>
</evidence>
<dbReference type="InterPro" id="IPR036770">
    <property type="entry name" value="Ankyrin_rpt-contain_sf"/>
</dbReference>
<dbReference type="Pfam" id="PF00791">
    <property type="entry name" value="ZU5"/>
    <property type="match status" value="1"/>
</dbReference>
<dbReference type="SMART" id="SM00218">
    <property type="entry name" value="ZU5"/>
    <property type="match status" value="1"/>
</dbReference>
<evidence type="ECO:0000256" key="12">
    <source>
        <dbReference type="ARBA" id="ARBA00023288"/>
    </source>
</evidence>
<feature type="repeat" description="ANK" evidence="17">
    <location>
        <begin position="639"/>
        <end position="671"/>
    </location>
</feature>
<feature type="repeat" description="ANK" evidence="17">
    <location>
        <begin position="46"/>
        <end position="78"/>
    </location>
</feature>
<dbReference type="FunFam" id="1.25.40.20:FF:000002">
    <property type="entry name" value="Ankyrin-2 isoform 2"/>
    <property type="match status" value="1"/>
</dbReference>
<evidence type="ECO:0000256" key="6">
    <source>
        <dbReference type="ARBA" id="ARBA00022737"/>
    </source>
</evidence>
<dbReference type="PANTHER" id="PTHR24123">
    <property type="entry name" value="ANKYRIN REPEAT-CONTAINING"/>
    <property type="match status" value="1"/>
</dbReference>
<dbReference type="Pfam" id="PF00023">
    <property type="entry name" value="Ank"/>
    <property type="match status" value="4"/>
</dbReference>
<dbReference type="InterPro" id="IPR051165">
    <property type="entry name" value="Multifunctional_ANK_Repeat"/>
</dbReference>
<organism evidence="21 22">
    <name type="scientific">Cyprinus carpio</name>
    <name type="common">Common carp</name>
    <dbReference type="NCBI Taxonomy" id="7962"/>
    <lineage>
        <taxon>Eukaryota</taxon>
        <taxon>Metazoa</taxon>
        <taxon>Chordata</taxon>
        <taxon>Craniata</taxon>
        <taxon>Vertebrata</taxon>
        <taxon>Euteleostomi</taxon>
        <taxon>Actinopterygii</taxon>
        <taxon>Neopterygii</taxon>
        <taxon>Teleostei</taxon>
        <taxon>Ostariophysi</taxon>
        <taxon>Cypriniformes</taxon>
        <taxon>Cyprinidae</taxon>
        <taxon>Cyprininae</taxon>
        <taxon>Cyprinus</taxon>
    </lineage>
</organism>
<feature type="repeat" description="ANK" evidence="17">
    <location>
        <begin position="540"/>
        <end position="572"/>
    </location>
</feature>
<evidence type="ECO:0000256" key="2">
    <source>
        <dbReference type="ARBA" id="ARBA00004369"/>
    </source>
</evidence>
<evidence type="ECO:0000259" key="19">
    <source>
        <dbReference type="PROSITE" id="PS50017"/>
    </source>
</evidence>
<keyword evidence="8 17" id="KW-0040">ANK repeat</keyword>
<dbReference type="PROSITE" id="PS50017">
    <property type="entry name" value="DEATH_DOMAIN"/>
    <property type="match status" value="1"/>
</dbReference>